<dbReference type="OrthoDB" id="196858at2759"/>
<dbReference type="InterPro" id="IPR042555">
    <property type="entry name" value="StarD4"/>
</dbReference>
<dbReference type="PANTHER" id="PTHR47006:SF1">
    <property type="entry name" value="STAR-RELATED LIPID TRANSFER PROTEIN 4"/>
    <property type="match status" value="1"/>
</dbReference>
<dbReference type="GO" id="GO:0005783">
    <property type="term" value="C:endoplasmic reticulum"/>
    <property type="evidence" value="ECO:0007669"/>
    <property type="project" value="TreeGrafter"/>
</dbReference>
<dbReference type="PROSITE" id="PS50848">
    <property type="entry name" value="START"/>
    <property type="match status" value="1"/>
</dbReference>
<dbReference type="STRING" id="56216.A0A1A6HBA8"/>
<dbReference type="EMBL" id="LZPO01035279">
    <property type="protein sequence ID" value="OBS75843.1"/>
    <property type="molecule type" value="Genomic_DNA"/>
</dbReference>
<dbReference type="InterPro" id="IPR023393">
    <property type="entry name" value="START-like_dom_sf"/>
</dbReference>
<dbReference type="GO" id="GO:0010879">
    <property type="term" value="P:cholesterol transport involved in cholesterol storage"/>
    <property type="evidence" value="ECO:0007669"/>
    <property type="project" value="TreeGrafter"/>
</dbReference>
<dbReference type="Gene3D" id="3.30.530.20">
    <property type="match status" value="1"/>
</dbReference>
<name>A0A1A6HBA8_NEOLE</name>
<evidence type="ECO:0000259" key="1">
    <source>
        <dbReference type="PROSITE" id="PS50848"/>
    </source>
</evidence>
<dbReference type="InterPro" id="IPR002913">
    <property type="entry name" value="START_lipid-bd_dom"/>
</dbReference>
<dbReference type="GO" id="GO:0015485">
    <property type="term" value="F:cholesterol binding"/>
    <property type="evidence" value="ECO:0007669"/>
    <property type="project" value="InterPro"/>
</dbReference>
<gene>
    <name evidence="2" type="ORF">A6R68_17705</name>
</gene>
<organism evidence="2 3">
    <name type="scientific">Neotoma lepida</name>
    <name type="common">Desert woodrat</name>
    <dbReference type="NCBI Taxonomy" id="56216"/>
    <lineage>
        <taxon>Eukaryota</taxon>
        <taxon>Metazoa</taxon>
        <taxon>Chordata</taxon>
        <taxon>Craniata</taxon>
        <taxon>Vertebrata</taxon>
        <taxon>Euteleostomi</taxon>
        <taxon>Mammalia</taxon>
        <taxon>Eutheria</taxon>
        <taxon>Euarchontoglires</taxon>
        <taxon>Glires</taxon>
        <taxon>Rodentia</taxon>
        <taxon>Myomorpha</taxon>
        <taxon>Muroidea</taxon>
        <taxon>Cricetidae</taxon>
        <taxon>Neotominae</taxon>
        <taxon>Neotoma</taxon>
    </lineage>
</organism>
<sequence>GPRGAGLRPRPRLGPSSLLPSDWLWSEGTRRPLAASSRLGGLENSLLKRGVAGAVNRVFLDIAAARHLQIKMEGLSDVASFSTKLQNTLIQYHNIEEDKWRVAKKMVNICNYCLSNLVYKAQGVMDDIVNNVIDHIRPGPWRLDWDPLMTSLDILEHFEENCCVMRYTTAGQLLNIISPREFVDFSYTVGYEEGLLSCGVSLDWGEARPEFVRGYNHPCGWFCVPLKDNPSQSLLTGYIQTDLRGMIPQSAVDTAMASTLTNFYGDLRKALRKA</sequence>
<keyword evidence="3" id="KW-1185">Reference proteome</keyword>
<dbReference type="PANTHER" id="PTHR47006">
    <property type="entry name" value="STAR-RELATED LIPID TRANSFER PROTEIN 4"/>
    <property type="match status" value="1"/>
</dbReference>
<evidence type="ECO:0000313" key="3">
    <source>
        <dbReference type="Proteomes" id="UP000092124"/>
    </source>
</evidence>
<evidence type="ECO:0000313" key="2">
    <source>
        <dbReference type="EMBL" id="OBS75843.1"/>
    </source>
</evidence>
<dbReference type="GO" id="GO:0005829">
    <property type="term" value="C:cytosol"/>
    <property type="evidence" value="ECO:0007669"/>
    <property type="project" value="TreeGrafter"/>
</dbReference>
<dbReference type="AlphaFoldDB" id="A0A1A6HBA8"/>
<protein>
    <recommendedName>
        <fullName evidence="1">START domain-containing protein</fullName>
    </recommendedName>
</protein>
<dbReference type="Pfam" id="PF01852">
    <property type="entry name" value="START"/>
    <property type="match status" value="1"/>
</dbReference>
<dbReference type="GO" id="GO:0120020">
    <property type="term" value="F:cholesterol transfer activity"/>
    <property type="evidence" value="ECO:0007669"/>
    <property type="project" value="TreeGrafter"/>
</dbReference>
<comment type="caution">
    <text evidence="2">The sequence shown here is derived from an EMBL/GenBank/DDBJ whole genome shotgun (WGS) entry which is preliminary data.</text>
</comment>
<accession>A0A1A6HBA8</accession>
<proteinExistence type="predicted"/>
<dbReference type="SMART" id="SM00234">
    <property type="entry name" value="START"/>
    <property type="match status" value="1"/>
</dbReference>
<dbReference type="Proteomes" id="UP000092124">
    <property type="component" value="Unassembled WGS sequence"/>
</dbReference>
<dbReference type="GO" id="GO:0032367">
    <property type="term" value="P:intracellular cholesterol transport"/>
    <property type="evidence" value="ECO:0007669"/>
    <property type="project" value="InterPro"/>
</dbReference>
<reference evidence="2 3" key="1">
    <citation type="submission" date="2016-06" db="EMBL/GenBank/DDBJ databases">
        <title>The Draft Genome Sequence and Annotation of the Desert Woodrat Neotoma lepida.</title>
        <authorList>
            <person name="Campbell M."/>
            <person name="Oakeson K.F."/>
            <person name="Yandell M."/>
            <person name="Halpert J.R."/>
            <person name="Dearing D."/>
        </authorList>
    </citation>
    <scope>NUCLEOTIDE SEQUENCE [LARGE SCALE GENOMIC DNA]</scope>
    <source>
        <strain evidence="2">417</strain>
        <tissue evidence="2">Liver</tissue>
    </source>
</reference>
<dbReference type="GO" id="GO:0070508">
    <property type="term" value="P:cholesterol import"/>
    <property type="evidence" value="ECO:0007669"/>
    <property type="project" value="TreeGrafter"/>
</dbReference>
<dbReference type="SUPFAM" id="SSF55961">
    <property type="entry name" value="Bet v1-like"/>
    <property type="match status" value="1"/>
</dbReference>
<feature type="non-terminal residue" evidence="2">
    <location>
        <position position="1"/>
    </location>
</feature>
<feature type="domain" description="START" evidence="1">
    <location>
        <begin position="89"/>
        <end position="274"/>
    </location>
</feature>